<organism evidence="1 2">
    <name type="scientific">Kickxella alabastrina</name>
    <dbReference type="NCBI Taxonomy" id="61397"/>
    <lineage>
        <taxon>Eukaryota</taxon>
        <taxon>Fungi</taxon>
        <taxon>Fungi incertae sedis</taxon>
        <taxon>Zoopagomycota</taxon>
        <taxon>Kickxellomycotina</taxon>
        <taxon>Kickxellomycetes</taxon>
        <taxon>Kickxellales</taxon>
        <taxon>Kickxellaceae</taxon>
        <taxon>Kickxella</taxon>
    </lineage>
</organism>
<accession>A0ACC1IDM3</accession>
<reference evidence="1" key="1">
    <citation type="submission" date="2022-07" db="EMBL/GenBank/DDBJ databases">
        <title>Phylogenomic reconstructions and comparative analyses of Kickxellomycotina fungi.</title>
        <authorList>
            <person name="Reynolds N.K."/>
            <person name="Stajich J.E."/>
            <person name="Barry K."/>
            <person name="Grigoriev I.V."/>
            <person name="Crous P."/>
            <person name="Smith M.E."/>
        </authorList>
    </citation>
    <scope>NUCLEOTIDE SEQUENCE</scope>
    <source>
        <strain evidence="1">Benny 63K</strain>
    </source>
</reference>
<evidence type="ECO:0000313" key="1">
    <source>
        <dbReference type="EMBL" id="KAJ1892037.1"/>
    </source>
</evidence>
<keyword evidence="2" id="KW-1185">Reference proteome</keyword>
<sequence length="339" mass="37387">MLQQNSDSDSDLAEVSVQVLEEGPTRRAVAFKYPFSGQPDIVRSAQKDLFYQQRLQTDLSSIAQQTLGNRFSATHQSEIQTVSGLLYHSLTTLLGAQTLGEEYCGIMQVGPDQTYPAWGRRVLMVLLQSGGAFGALKALVGLRGWLRRRRERQKRGEKKGWAERLADWSVLAAGRGDGWGSRVAMAHLAVFYFTGAYYGLAKRATGIRYVLTRGLRPGEEASGYEVLGALLAVQLVVQTYMLVRGGKGAAEEAVSEEAVSEEEEEEEESGEKKGVGVAQLTTSRHKCTLCLSPRSHSAATPCGHVFCWTCVFEWCQAHSDCPLCRQPLKTSRILPVYNF</sequence>
<comment type="caution">
    <text evidence="1">The sequence shown here is derived from an EMBL/GenBank/DDBJ whole genome shotgun (WGS) entry which is preliminary data.</text>
</comment>
<dbReference type="EMBL" id="JANBPG010001061">
    <property type="protein sequence ID" value="KAJ1892037.1"/>
    <property type="molecule type" value="Genomic_DNA"/>
</dbReference>
<proteinExistence type="predicted"/>
<name>A0ACC1IDM3_9FUNG</name>
<evidence type="ECO:0000313" key="2">
    <source>
        <dbReference type="Proteomes" id="UP001150581"/>
    </source>
</evidence>
<dbReference type="Proteomes" id="UP001150581">
    <property type="component" value="Unassembled WGS sequence"/>
</dbReference>
<gene>
    <name evidence="1" type="primary">PEX10_1</name>
    <name evidence="1" type="ORF">LPJ66_006585</name>
</gene>
<protein>
    <submittedName>
        <fullName evidence="1">Peroxisome biogenesis factor 10</fullName>
    </submittedName>
</protein>